<dbReference type="AlphaFoldDB" id="A0A840LHK8"/>
<dbReference type="PIRSF" id="PIRSF017082">
    <property type="entry name" value="YflP"/>
    <property type="match status" value="1"/>
</dbReference>
<dbReference type="Proteomes" id="UP000562027">
    <property type="component" value="Unassembled WGS sequence"/>
</dbReference>
<keyword evidence="2" id="KW-0675">Receptor</keyword>
<comment type="similarity">
    <text evidence="1">Belongs to the UPF0065 (bug) family.</text>
</comment>
<evidence type="ECO:0000313" key="2">
    <source>
        <dbReference type="EMBL" id="MBB4845698.1"/>
    </source>
</evidence>
<keyword evidence="3" id="KW-1185">Reference proteome</keyword>
<gene>
    <name evidence="2" type="ORF">HNP55_004250</name>
</gene>
<evidence type="ECO:0000256" key="1">
    <source>
        <dbReference type="ARBA" id="ARBA00006987"/>
    </source>
</evidence>
<evidence type="ECO:0000313" key="3">
    <source>
        <dbReference type="Proteomes" id="UP000562027"/>
    </source>
</evidence>
<dbReference type="EMBL" id="JACHLP010000011">
    <property type="protein sequence ID" value="MBB4845698.1"/>
    <property type="molecule type" value="Genomic_DNA"/>
</dbReference>
<organism evidence="2 3">
    <name type="scientific">Roseateles oligotrophus</name>
    <dbReference type="NCBI Taxonomy" id="1769250"/>
    <lineage>
        <taxon>Bacteria</taxon>
        <taxon>Pseudomonadati</taxon>
        <taxon>Pseudomonadota</taxon>
        <taxon>Betaproteobacteria</taxon>
        <taxon>Burkholderiales</taxon>
        <taxon>Sphaerotilaceae</taxon>
        <taxon>Roseateles</taxon>
    </lineage>
</organism>
<dbReference type="Gene3D" id="3.40.190.10">
    <property type="entry name" value="Periplasmic binding protein-like II"/>
    <property type="match status" value="1"/>
</dbReference>
<dbReference type="InterPro" id="IPR042100">
    <property type="entry name" value="Bug_dom1"/>
</dbReference>
<dbReference type="CDD" id="cd07012">
    <property type="entry name" value="PBP2_Bug_TTT"/>
    <property type="match status" value="1"/>
</dbReference>
<protein>
    <submittedName>
        <fullName evidence="2">Tripartite-type tricarboxylate transporter receptor subunit TctC</fullName>
    </submittedName>
</protein>
<dbReference type="SUPFAM" id="SSF53850">
    <property type="entry name" value="Periplasmic binding protein-like II"/>
    <property type="match status" value="1"/>
</dbReference>
<dbReference type="Gene3D" id="3.40.190.150">
    <property type="entry name" value="Bordetella uptake gene, domain 1"/>
    <property type="match status" value="1"/>
</dbReference>
<dbReference type="Pfam" id="PF03401">
    <property type="entry name" value="TctC"/>
    <property type="match status" value="1"/>
</dbReference>
<accession>A0A840LHK8</accession>
<dbReference type="InterPro" id="IPR005064">
    <property type="entry name" value="BUG"/>
</dbReference>
<dbReference type="PANTHER" id="PTHR42928:SF5">
    <property type="entry name" value="BLR1237 PROTEIN"/>
    <property type="match status" value="1"/>
</dbReference>
<reference evidence="2 3" key="1">
    <citation type="submission" date="2020-08" db="EMBL/GenBank/DDBJ databases">
        <title>Functional genomics of gut bacteria from endangered species of beetles.</title>
        <authorList>
            <person name="Carlos-Shanley C."/>
        </authorList>
    </citation>
    <scope>NUCLEOTIDE SEQUENCE [LARGE SCALE GENOMIC DNA]</scope>
    <source>
        <strain evidence="2 3">S00239</strain>
    </source>
</reference>
<proteinExistence type="inferred from homology"/>
<name>A0A840LHK8_9BURK</name>
<dbReference type="PANTHER" id="PTHR42928">
    <property type="entry name" value="TRICARBOXYLATE-BINDING PROTEIN"/>
    <property type="match status" value="1"/>
</dbReference>
<sequence>MPFPGGSSPDIVARALAEPLSKALGQVVIIDNRPGAGGNIGTGVAAKSAPDGYTFLLTIQGPLVTAPLLNKRLPYDPLKDLMPLCLVASSPNVLVVDPRLGAKSLAEFVRVAKAAKGSFNYGSVGNGSAAHLAMESFKSRAGLDLTHVPYAGFPQVVNALLAGQIQAAFVVPGQVMGQVRAGNLRALGLSTQGRAASLPEIPTLAEQGFAGFEAISWQALLAPAGTPAVPARRFAEAAQSIIRGDAFRERLLTQYFSAIGGSAEALSLQMREDRQRWAQLIQAAKIQGD</sequence>
<comment type="caution">
    <text evidence="2">The sequence shown here is derived from an EMBL/GenBank/DDBJ whole genome shotgun (WGS) entry which is preliminary data.</text>
</comment>